<comment type="caution">
    <text evidence="3">The sequence shown here is derived from an EMBL/GenBank/DDBJ whole genome shotgun (WGS) entry which is preliminary data.</text>
</comment>
<evidence type="ECO:0000313" key="3">
    <source>
        <dbReference type="EMBL" id="KAB0803783.1"/>
    </source>
</evidence>
<dbReference type="InParanoid" id="A0A5N4B2K4"/>
<protein>
    <recommendedName>
        <fullName evidence="2">Myb/SANT-like DNA-binding domain-containing protein</fullName>
    </recommendedName>
</protein>
<feature type="region of interest" description="Disordered" evidence="1">
    <location>
        <begin position="64"/>
        <end position="87"/>
    </location>
</feature>
<evidence type="ECO:0000313" key="4">
    <source>
        <dbReference type="Proteomes" id="UP000327044"/>
    </source>
</evidence>
<keyword evidence="4" id="KW-1185">Reference proteome</keyword>
<dbReference type="PANTHER" id="PTHR47595">
    <property type="entry name" value="HEAT SHOCK 70 KDA PROTEIN 14"/>
    <property type="match status" value="1"/>
</dbReference>
<feature type="domain" description="Myb/SANT-like DNA-binding" evidence="2">
    <location>
        <begin position="86"/>
        <end position="174"/>
    </location>
</feature>
<feature type="compositionally biased region" description="Polar residues" evidence="1">
    <location>
        <begin position="199"/>
        <end position="215"/>
    </location>
</feature>
<dbReference type="Proteomes" id="UP000327044">
    <property type="component" value="Unassembled WGS sequence"/>
</dbReference>
<evidence type="ECO:0000259" key="2">
    <source>
        <dbReference type="Pfam" id="PF13837"/>
    </source>
</evidence>
<reference evidence="3 4" key="1">
    <citation type="journal article" date="2018" name="Elife">
        <title>Firefly genomes illuminate parallel origins of bioluminescence in beetles.</title>
        <authorList>
            <person name="Fallon T.R."/>
            <person name="Lower S.E."/>
            <person name="Chang C.H."/>
            <person name="Bessho-Uehara M."/>
            <person name="Martin G.J."/>
            <person name="Bewick A.J."/>
            <person name="Behringer M."/>
            <person name="Debat H.J."/>
            <person name="Wong I."/>
            <person name="Day J.C."/>
            <person name="Suvorov A."/>
            <person name="Silva C.J."/>
            <person name="Stanger-Hall K.F."/>
            <person name="Hall D.W."/>
            <person name="Schmitz R.J."/>
            <person name="Nelson D.R."/>
            <person name="Lewis S.M."/>
            <person name="Shigenobu S."/>
            <person name="Bybee S.M."/>
            <person name="Larracuente A.M."/>
            <person name="Oba Y."/>
            <person name="Weng J.K."/>
        </authorList>
    </citation>
    <scope>NUCLEOTIDE SEQUENCE [LARGE SCALE GENOMIC DNA]</scope>
    <source>
        <strain evidence="3">1611_PpyrPB1</strain>
        <tissue evidence="3">Whole body</tissue>
    </source>
</reference>
<proteinExistence type="predicted"/>
<accession>A0A5N4B2K4</accession>
<dbReference type="PANTHER" id="PTHR47595:SF1">
    <property type="entry name" value="MYB_SANT-LIKE DNA-BINDING DOMAIN-CONTAINING PROTEIN"/>
    <property type="match status" value="1"/>
</dbReference>
<name>A0A5N4B2K4_PHOPY</name>
<organism evidence="3 4">
    <name type="scientific">Photinus pyralis</name>
    <name type="common">Common eastern firefly</name>
    <name type="synonym">Lampyris pyralis</name>
    <dbReference type="NCBI Taxonomy" id="7054"/>
    <lineage>
        <taxon>Eukaryota</taxon>
        <taxon>Metazoa</taxon>
        <taxon>Ecdysozoa</taxon>
        <taxon>Arthropoda</taxon>
        <taxon>Hexapoda</taxon>
        <taxon>Insecta</taxon>
        <taxon>Pterygota</taxon>
        <taxon>Neoptera</taxon>
        <taxon>Endopterygota</taxon>
        <taxon>Coleoptera</taxon>
        <taxon>Polyphaga</taxon>
        <taxon>Elateriformia</taxon>
        <taxon>Elateroidea</taxon>
        <taxon>Lampyridae</taxon>
        <taxon>Lampyrinae</taxon>
        <taxon>Photinus</taxon>
    </lineage>
</organism>
<dbReference type="EMBL" id="VVIM01000001">
    <property type="protein sequence ID" value="KAB0803783.1"/>
    <property type="molecule type" value="Genomic_DNA"/>
</dbReference>
<dbReference type="OrthoDB" id="676304at2759"/>
<feature type="compositionally biased region" description="Polar residues" evidence="1">
    <location>
        <begin position="64"/>
        <end position="83"/>
    </location>
</feature>
<dbReference type="Pfam" id="PF13837">
    <property type="entry name" value="Myb_DNA-bind_4"/>
    <property type="match status" value="1"/>
</dbReference>
<dbReference type="AlphaFoldDB" id="A0A5N4B2K4"/>
<sequence length="262" mass="31171">MNRVLARCEICDFLSYENIVNEHIRTTHAPDLESRESTEVENWQQEDITLNNEDYYEDHDYGVSQEQETPIVTQRSQASASEPQNHHWQDNEIKLLISLYEEHKTRFEDKSTTNRKVWQQIAELMNANGYMVTWEQCENKFKNLKKQYKKVIDHNAATGRNRLQFKYFDIMDNLLHQNPEINPPAECSSLNVEPECPNSPINDSGRSTPSCSTQLRPNNKRKNKENEPVWFKKFREDMDKRHQEKMKMQERLINVIEKHLNT</sequence>
<evidence type="ECO:0000256" key="1">
    <source>
        <dbReference type="SAM" id="MobiDB-lite"/>
    </source>
</evidence>
<dbReference type="Gene3D" id="1.10.10.60">
    <property type="entry name" value="Homeodomain-like"/>
    <property type="match status" value="1"/>
</dbReference>
<gene>
    <name evidence="3" type="ORF">PPYR_00753</name>
</gene>
<feature type="region of interest" description="Disordered" evidence="1">
    <location>
        <begin position="189"/>
        <end position="226"/>
    </location>
</feature>
<dbReference type="SMART" id="SM00595">
    <property type="entry name" value="MADF"/>
    <property type="match status" value="1"/>
</dbReference>
<dbReference type="InterPro" id="IPR044822">
    <property type="entry name" value="Myb_DNA-bind_4"/>
</dbReference>